<dbReference type="CDD" id="cd11079">
    <property type="entry name" value="Cyp_unk"/>
    <property type="match status" value="1"/>
</dbReference>
<dbReference type="Gene3D" id="1.10.630.10">
    <property type="entry name" value="Cytochrome P450"/>
    <property type="match status" value="1"/>
</dbReference>
<reference evidence="2 5" key="2">
    <citation type="submission" date="2020-12" db="EMBL/GenBank/DDBJ databases">
        <title>FDA dAtabase for Regulatory Grade micrObial Sequences (FDA-ARGOS): Supporting development and validation of Infectious Disease Dx tests.</title>
        <authorList>
            <person name="Sproer C."/>
            <person name="Gronow S."/>
            <person name="Severitt S."/>
            <person name="Schroder I."/>
            <person name="Tallon L."/>
            <person name="Sadzewicz L."/>
            <person name="Zhao X."/>
            <person name="Boylan J."/>
            <person name="Ott S."/>
            <person name="Bowen H."/>
            <person name="Vavikolanu K."/>
            <person name="Mehta A."/>
            <person name="Aluvathingal J."/>
            <person name="Nadendla S."/>
            <person name="Lowell S."/>
            <person name="Myers T."/>
            <person name="Yan Y."/>
            <person name="Sichtig H."/>
        </authorList>
    </citation>
    <scope>NUCLEOTIDE SEQUENCE [LARGE SCALE GENOMIC DNA]</scope>
    <source>
        <strain evidence="2 5">FDAARGOS_872</strain>
    </source>
</reference>
<keyword evidence="3" id="KW-0560">Oxidoreductase</keyword>
<keyword evidence="5" id="KW-1185">Reference proteome</keyword>
<dbReference type="PANTHER" id="PTHR46696">
    <property type="entry name" value="P450, PUTATIVE (EUROFUNG)-RELATED"/>
    <property type="match status" value="1"/>
</dbReference>
<dbReference type="RefSeq" id="WP_018574204.1">
    <property type="nucleotide sequence ID" value="NZ_CP065725.1"/>
</dbReference>
<evidence type="ECO:0000313" key="2">
    <source>
        <dbReference type="EMBL" id="QPT40423.1"/>
    </source>
</evidence>
<proteinExistence type="inferred from homology"/>
<evidence type="ECO:0000313" key="3">
    <source>
        <dbReference type="EMBL" id="SUA51056.1"/>
    </source>
</evidence>
<dbReference type="GO" id="GO:0047748">
    <property type="term" value="F:cholestanetetraol 26-dehydrogenase activity"/>
    <property type="evidence" value="ECO:0007669"/>
    <property type="project" value="UniProtKB-EC"/>
</dbReference>
<reference evidence="3 4" key="1">
    <citation type="submission" date="2018-06" db="EMBL/GenBank/DDBJ databases">
        <authorList>
            <consortium name="Pathogen Informatics"/>
            <person name="Doyle S."/>
        </authorList>
    </citation>
    <scope>NUCLEOTIDE SEQUENCE [LARGE SCALE GENOMIC DNA]</scope>
    <source>
        <strain evidence="3 4">NCTC11997</strain>
    </source>
</reference>
<name>A0A378XBC6_9BURK</name>
<dbReference type="InterPro" id="IPR002397">
    <property type="entry name" value="Cyt_P450_B"/>
</dbReference>
<dbReference type="InterPro" id="IPR036396">
    <property type="entry name" value="Cyt_P450_sf"/>
</dbReference>
<dbReference type="Proteomes" id="UP000254603">
    <property type="component" value="Unassembled WGS sequence"/>
</dbReference>
<dbReference type="OrthoDB" id="4168525at2"/>
<dbReference type="GO" id="GO:0020037">
    <property type="term" value="F:heme binding"/>
    <property type="evidence" value="ECO:0007669"/>
    <property type="project" value="InterPro"/>
</dbReference>
<dbReference type="EC" id="1.14.15.15" evidence="3"/>
<dbReference type="PANTHER" id="PTHR46696:SF6">
    <property type="entry name" value="P450, PUTATIVE (EUROFUNG)-RELATED"/>
    <property type="match status" value="1"/>
</dbReference>
<protein>
    <submittedName>
        <fullName evidence="2">Cytochrome P450</fullName>
    </submittedName>
    <submittedName>
        <fullName evidence="3">Vitamin D(3) 25-hydroxylase</fullName>
        <ecNumber evidence="3">1.14.15.15</ecNumber>
    </submittedName>
</protein>
<dbReference type="EMBL" id="UGSB01000001">
    <property type="protein sequence ID" value="SUA51056.1"/>
    <property type="molecule type" value="Genomic_DNA"/>
</dbReference>
<dbReference type="Pfam" id="PF00067">
    <property type="entry name" value="p450"/>
    <property type="match status" value="1"/>
</dbReference>
<dbReference type="SUPFAM" id="SSF48264">
    <property type="entry name" value="Cytochrome P450"/>
    <property type="match status" value="1"/>
</dbReference>
<sequence>MSNNEKLSDDVYQASISSEPIAAYDKIRRACPVKHDSHLHWALFKHADVLSVINDHDTFSSVVSKHVSVPNGMDPPEHTVYRQLIDPYFNEERMAAFEHSCQKIADTLVQNAPKNTEFDLIEHFARVYAVQVQCAFLGWPESLQEPLTQWVRKNHRATLAQDRPAMSEIALEFDGFIRELLNTRRADGQDAPDDLTTALMQETVDGQVLADEIIVSILRNWTVGELGTIAACVGIVVKYLADHPELQQKLREQPALLDDSIDEILRIHPPLISNRRVTTKEVSLGGETIGANQRLTILWASANRDEAVFGDPDEFCPERNGEHNLLYGAGIHYCPGAPLARLVLRLVIGALLRDTQGFLLSPNHEAVHAKYPAGGFDLLPITLVAGSCCGGCSG</sequence>
<evidence type="ECO:0000313" key="4">
    <source>
        <dbReference type="Proteomes" id="UP000254603"/>
    </source>
</evidence>
<dbReference type="STRING" id="1122619.GCA_000373745_01019"/>
<dbReference type="Proteomes" id="UP000594903">
    <property type="component" value="Chromosome"/>
</dbReference>
<accession>A0A378XBC6</accession>
<evidence type="ECO:0000256" key="1">
    <source>
        <dbReference type="ARBA" id="ARBA00010617"/>
    </source>
</evidence>
<dbReference type="InterPro" id="IPR001128">
    <property type="entry name" value="Cyt_P450"/>
</dbReference>
<dbReference type="EMBL" id="CP065725">
    <property type="protein sequence ID" value="QPT40423.1"/>
    <property type="molecule type" value="Genomic_DNA"/>
</dbReference>
<dbReference type="AlphaFoldDB" id="A0A378XBC6"/>
<dbReference type="PRINTS" id="PR00359">
    <property type="entry name" value="BP450"/>
</dbReference>
<comment type="similarity">
    <text evidence="1">Belongs to the cytochrome P450 family.</text>
</comment>
<evidence type="ECO:0000313" key="5">
    <source>
        <dbReference type="Proteomes" id="UP000594903"/>
    </source>
</evidence>
<dbReference type="GO" id="GO:0005506">
    <property type="term" value="F:iron ion binding"/>
    <property type="evidence" value="ECO:0007669"/>
    <property type="project" value="InterPro"/>
</dbReference>
<gene>
    <name evidence="3" type="primary">vdh</name>
    <name evidence="2" type="ORF">I6G29_02045</name>
    <name evidence="3" type="ORF">NCTC11997_00457</name>
</gene>
<organism evidence="3 4">
    <name type="scientific">Oligella ureolytica</name>
    <dbReference type="NCBI Taxonomy" id="90244"/>
    <lineage>
        <taxon>Bacteria</taxon>
        <taxon>Pseudomonadati</taxon>
        <taxon>Pseudomonadota</taxon>
        <taxon>Betaproteobacteria</taxon>
        <taxon>Burkholderiales</taxon>
        <taxon>Alcaligenaceae</taxon>
        <taxon>Oligella</taxon>
    </lineage>
</organism>